<accession>A0A2S9K0C7</accession>
<dbReference type="InterPro" id="IPR016181">
    <property type="entry name" value="Acyl_CoA_acyltransferase"/>
</dbReference>
<evidence type="ECO:0000256" key="1">
    <source>
        <dbReference type="SAM" id="MobiDB-lite"/>
    </source>
</evidence>
<dbReference type="InterPro" id="IPR050276">
    <property type="entry name" value="MshD_Acetyltransferase"/>
</dbReference>
<keyword evidence="4" id="KW-1185">Reference proteome</keyword>
<dbReference type="AlphaFoldDB" id="A0A2S9K0C7"/>
<sequence>MRFAGGGVRRTNSVNPLRGPRAAPAGVIDAAEKLYGALGRDYIFRVPTIADDMEAMLVERGYRFEGGSTVLHCDLSRHRMGSAAAADLSREMTPGWARDGKRISGWPDDEQAVFTDMIASIVVPKAFASVTMDGRIVAKAYGAISNGLLVLESVATDADYRKRGYGQRAVGTLLDWARDEGAEGACLQVLTDNQPARALYASLGFERELHSYHYRRKP</sequence>
<dbReference type="PROSITE" id="PS51186">
    <property type="entry name" value="GNAT"/>
    <property type="match status" value="1"/>
</dbReference>
<dbReference type="Gene3D" id="3.40.630.30">
    <property type="match status" value="1"/>
</dbReference>
<evidence type="ECO:0000313" key="4">
    <source>
        <dbReference type="Proteomes" id="UP000238563"/>
    </source>
</evidence>
<dbReference type="GO" id="GO:0016747">
    <property type="term" value="F:acyltransferase activity, transferring groups other than amino-acyl groups"/>
    <property type="evidence" value="ECO:0007669"/>
    <property type="project" value="InterPro"/>
</dbReference>
<protein>
    <submittedName>
        <fullName evidence="3">N-acetyltransferase</fullName>
    </submittedName>
</protein>
<dbReference type="Pfam" id="PF00583">
    <property type="entry name" value="Acetyltransf_1"/>
    <property type="match status" value="1"/>
</dbReference>
<gene>
    <name evidence="3" type="ORF">C5750_06820</name>
</gene>
<dbReference type="SUPFAM" id="SSF55729">
    <property type="entry name" value="Acyl-CoA N-acyltransferases (Nat)"/>
    <property type="match status" value="1"/>
</dbReference>
<evidence type="ECO:0000259" key="2">
    <source>
        <dbReference type="PROSITE" id="PS51186"/>
    </source>
</evidence>
<dbReference type="InterPro" id="IPR000182">
    <property type="entry name" value="GNAT_dom"/>
</dbReference>
<organism evidence="3 4">
    <name type="scientific">Phyllobacterium myrsinacearum</name>
    <dbReference type="NCBI Taxonomy" id="28101"/>
    <lineage>
        <taxon>Bacteria</taxon>
        <taxon>Pseudomonadati</taxon>
        <taxon>Pseudomonadota</taxon>
        <taxon>Alphaproteobacteria</taxon>
        <taxon>Hyphomicrobiales</taxon>
        <taxon>Phyllobacteriaceae</taxon>
        <taxon>Phyllobacterium</taxon>
    </lineage>
</organism>
<dbReference type="Proteomes" id="UP000238563">
    <property type="component" value="Unassembled WGS sequence"/>
</dbReference>
<keyword evidence="3" id="KW-0808">Transferase</keyword>
<dbReference type="EMBL" id="PVBT01000001">
    <property type="protein sequence ID" value="PRD58942.1"/>
    <property type="molecule type" value="Genomic_DNA"/>
</dbReference>
<feature type="region of interest" description="Disordered" evidence="1">
    <location>
        <begin position="1"/>
        <end position="22"/>
    </location>
</feature>
<proteinExistence type="predicted"/>
<dbReference type="OrthoDB" id="9775595at2"/>
<dbReference type="PANTHER" id="PTHR43617">
    <property type="entry name" value="L-AMINO ACID N-ACETYLTRANSFERASE"/>
    <property type="match status" value="1"/>
</dbReference>
<comment type="caution">
    <text evidence="3">The sequence shown here is derived from an EMBL/GenBank/DDBJ whole genome shotgun (WGS) entry which is preliminary data.</text>
</comment>
<reference evidence="3 4" key="1">
    <citation type="submission" date="2018-02" db="EMBL/GenBank/DDBJ databases">
        <title>The draft genome of Phyllobacterium myrsinacearum DSM5892.</title>
        <authorList>
            <person name="Li L."/>
            <person name="Liu L."/>
            <person name="Zhang X."/>
            <person name="Wang T."/>
        </authorList>
    </citation>
    <scope>NUCLEOTIDE SEQUENCE [LARGE SCALE GENOMIC DNA]</scope>
    <source>
        <strain evidence="3 4">DSM 5892</strain>
    </source>
</reference>
<dbReference type="CDD" id="cd04301">
    <property type="entry name" value="NAT_SF"/>
    <property type="match status" value="1"/>
</dbReference>
<feature type="domain" description="N-acetyltransferase" evidence="2">
    <location>
        <begin position="87"/>
        <end position="218"/>
    </location>
</feature>
<evidence type="ECO:0000313" key="3">
    <source>
        <dbReference type="EMBL" id="PRD58942.1"/>
    </source>
</evidence>
<name>A0A2S9K0C7_9HYPH</name>